<organism evidence="2 3">
    <name type="scientific">Mycolicibacterium madagascariense</name>
    <dbReference type="NCBI Taxonomy" id="212765"/>
    <lineage>
        <taxon>Bacteria</taxon>
        <taxon>Bacillati</taxon>
        <taxon>Actinomycetota</taxon>
        <taxon>Actinomycetes</taxon>
        <taxon>Mycobacteriales</taxon>
        <taxon>Mycobacteriaceae</taxon>
        <taxon>Mycolicibacterium</taxon>
    </lineage>
</organism>
<dbReference type="Proteomes" id="UP000466517">
    <property type="component" value="Chromosome"/>
</dbReference>
<evidence type="ECO:0000313" key="3">
    <source>
        <dbReference type="Proteomes" id="UP000466517"/>
    </source>
</evidence>
<dbReference type="AlphaFoldDB" id="A0A7I7XIB5"/>
<proteinExistence type="predicted"/>
<evidence type="ECO:0000313" key="2">
    <source>
        <dbReference type="EMBL" id="BBZ28938.1"/>
    </source>
</evidence>
<reference evidence="2 3" key="1">
    <citation type="journal article" date="2019" name="Emerg. Microbes Infect.">
        <title>Comprehensive subspecies identification of 175 nontuberculous mycobacteria species based on 7547 genomic profiles.</title>
        <authorList>
            <person name="Matsumoto Y."/>
            <person name="Kinjo T."/>
            <person name="Motooka D."/>
            <person name="Nabeya D."/>
            <person name="Jung N."/>
            <person name="Uechi K."/>
            <person name="Horii T."/>
            <person name="Iida T."/>
            <person name="Fujita J."/>
            <person name="Nakamura S."/>
        </authorList>
    </citation>
    <scope>NUCLEOTIDE SEQUENCE [LARGE SCALE GENOMIC DNA]</scope>
    <source>
        <strain evidence="2 3">JCM 13574</strain>
    </source>
</reference>
<dbReference type="EMBL" id="AP022610">
    <property type="protein sequence ID" value="BBZ28938.1"/>
    <property type="molecule type" value="Genomic_DNA"/>
</dbReference>
<gene>
    <name evidence="2" type="ORF">MMAD_32330</name>
</gene>
<keyword evidence="3" id="KW-1185">Reference proteome</keyword>
<name>A0A7I7XIB5_9MYCO</name>
<evidence type="ECO:0000256" key="1">
    <source>
        <dbReference type="SAM" id="MobiDB-lite"/>
    </source>
</evidence>
<dbReference type="KEGG" id="mmag:MMAD_32330"/>
<feature type="region of interest" description="Disordered" evidence="1">
    <location>
        <begin position="84"/>
        <end position="110"/>
    </location>
</feature>
<accession>A0A7I7XIB5</accession>
<feature type="compositionally biased region" description="Basic and acidic residues" evidence="1">
    <location>
        <begin position="92"/>
        <end position="110"/>
    </location>
</feature>
<protein>
    <submittedName>
        <fullName evidence="2">Uncharacterized protein</fullName>
    </submittedName>
</protein>
<sequence>MPFIRLHDAWHTCATLVHSPGVPIAPVAAWLGDAGISFTTRTRVHTQTDALLPAVLLCGQTPPRMTAPCEEQFPDSSRFVTVSGQASSCETRQNKKDQLKAGPRCRADRI</sequence>